<dbReference type="Proteomes" id="UP000681967">
    <property type="component" value="Unassembled WGS sequence"/>
</dbReference>
<reference evidence="2" key="1">
    <citation type="submission" date="2021-02" db="EMBL/GenBank/DDBJ databases">
        <authorList>
            <person name="Nowell W R."/>
        </authorList>
    </citation>
    <scope>NUCLEOTIDE SEQUENCE</scope>
</reference>
<feature type="region of interest" description="Disordered" evidence="1">
    <location>
        <begin position="1"/>
        <end position="36"/>
    </location>
</feature>
<organism evidence="2 4">
    <name type="scientific">Rotaria magnacalcarata</name>
    <dbReference type="NCBI Taxonomy" id="392030"/>
    <lineage>
        <taxon>Eukaryota</taxon>
        <taxon>Metazoa</taxon>
        <taxon>Spiralia</taxon>
        <taxon>Gnathifera</taxon>
        <taxon>Rotifera</taxon>
        <taxon>Eurotatoria</taxon>
        <taxon>Bdelloidea</taxon>
        <taxon>Philodinida</taxon>
        <taxon>Philodinidae</taxon>
        <taxon>Rotaria</taxon>
    </lineage>
</organism>
<evidence type="ECO:0000313" key="4">
    <source>
        <dbReference type="Proteomes" id="UP000681967"/>
    </source>
</evidence>
<dbReference type="EMBL" id="CAJOBH010274621">
    <property type="protein sequence ID" value="CAF5167103.1"/>
    <property type="molecule type" value="Genomic_DNA"/>
</dbReference>
<feature type="compositionally biased region" description="Polar residues" evidence="1">
    <location>
        <begin position="1"/>
        <end position="14"/>
    </location>
</feature>
<evidence type="ECO:0000313" key="3">
    <source>
        <dbReference type="EMBL" id="CAF5228118.1"/>
    </source>
</evidence>
<dbReference type="Proteomes" id="UP000681720">
    <property type="component" value="Unassembled WGS sequence"/>
</dbReference>
<name>A0A8S3GN76_9BILA</name>
<gene>
    <name evidence="2" type="ORF">BYL167_LOCUS76250</name>
    <name evidence="3" type="ORF">GIL414_LOCUS87985</name>
</gene>
<protein>
    <submittedName>
        <fullName evidence="2">Uncharacterized protein</fullName>
    </submittedName>
</protein>
<comment type="caution">
    <text evidence="2">The sequence shown here is derived from an EMBL/GenBank/DDBJ whole genome shotgun (WGS) entry which is preliminary data.</text>
</comment>
<dbReference type="EMBL" id="CAJOBJ010383081">
    <property type="protein sequence ID" value="CAF5228118.1"/>
    <property type="molecule type" value="Genomic_DNA"/>
</dbReference>
<sequence length="36" mass="3907">SNLETHGRSRSFNSLDRLIPTTSNSTNTAASSKKLD</sequence>
<proteinExistence type="predicted"/>
<feature type="non-terminal residue" evidence="2">
    <location>
        <position position="1"/>
    </location>
</feature>
<evidence type="ECO:0000256" key="1">
    <source>
        <dbReference type="SAM" id="MobiDB-lite"/>
    </source>
</evidence>
<dbReference type="AlphaFoldDB" id="A0A8S3GN76"/>
<accession>A0A8S3GN76</accession>
<evidence type="ECO:0000313" key="2">
    <source>
        <dbReference type="EMBL" id="CAF5167103.1"/>
    </source>
</evidence>
<feature type="compositionally biased region" description="Low complexity" evidence="1">
    <location>
        <begin position="21"/>
        <end position="36"/>
    </location>
</feature>